<keyword evidence="8" id="KW-1185">Reference proteome</keyword>
<evidence type="ECO:0000256" key="4">
    <source>
        <dbReference type="ARBA" id="ARBA00023125"/>
    </source>
</evidence>
<evidence type="ECO:0000313" key="7">
    <source>
        <dbReference type="EMBL" id="CAI6083306.1"/>
    </source>
</evidence>
<evidence type="ECO:0000256" key="6">
    <source>
        <dbReference type="ARBA" id="ARBA00023242"/>
    </source>
</evidence>
<keyword evidence="5" id="KW-0804">Transcription</keyword>
<keyword evidence="3" id="KW-0805">Transcription regulation</keyword>
<evidence type="ECO:0000256" key="3">
    <source>
        <dbReference type="ARBA" id="ARBA00023015"/>
    </source>
</evidence>
<dbReference type="Proteomes" id="UP001160390">
    <property type="component" value="Unassembled WGS sequence"/>
</dbReference>
<organism evidence="7 8">
    <name type="scientific">Clonostachys chloroleuca</name>
    <dbReference type="NCBI Taxonomy" id="1926264"/>
    <lineage>
        <taxon>Eukaryota</taxon>
        <taxon>Fungi</taxon>
        <taxon>Dikarya</taxon>
        <taxon>Ascomycota</taxon>
        <taxon>Pezizomycotina</taxon>
        <taxon>Sordariomycetes</taxon>
        <taxon>Hypocreomycetidae</taxon>
        <taxon>Hypocreales</taxon>
        <taxon>Bionectriaceae</taxon>
        <taxon>Clonostachys</taxon>
    </lineage>
</organism>
<accession>A0AA35LXV8</accession>
<name>A0AA35LXV8_9HYPO</name>
<evidence type="ECO:0000256" key="5">
    <source>
        <dbReference type="ARBA" id="ARBA00023163"/>
    </source>
</evidence>
<dbReference type="AlphaFoldDB" id="A0AA35LXV8"/>
<dbReference type="GO" id="GO:0046872">
    <property type="term" value="F:metal ion binding"/>
    <property type="evidence" value="ECO:0007669"/>
    <property type="project" value="UniProtKB-KW"/>
</dbReference>
<dbReference type="PANTHER" id="PTHR36206">
    <property type="entry name" value="ASPERCRYPTIN BIOSYNTHESIS CLUSTER-SPECIFIC TRANSCRIPTION REGULATOR ATNN-RELATED"/>
    <property type="match status" value="1"/>
</dbReference>
<sequence>MAEQEKLLGARYSSAGQRFVSNQTNVDGSASRVGSLSTDWGIIFPLTMTALKCRVGPIREEAVALLEAYKHREGFWDSALAARCCRELVSLELSNEGGTVHPLANIWVDIQREVTLAWESNGPSGTPAHSRAPAI</sequence>
<dbReference type="GO" id="GO:0003677">
    <property type="term" value="F:DNA binding"/>
    <property type="evidence" value="ECO:0007669"/>
    <property type="project" value="UniProtKB-KW"/>
</dbReference>
<dbReference type="PANTHER" id="PTHR36206:SF12">
    <property type="entry name" value="ASPERCRYPTIN BIOSYNTHESIS CLUSTER-SPECIFIC TRANSCRIPTION REGULATOR ATNN-RELATED"/>
    <property type="match status" value="1"/>
</dbReference>
<evidence type="ECO:0000256" key="2">
    <source>
        <dbReference type="ARBA" id="ARBA00022833"/>
    </source>
</evidence>
<evidence type="ECO:0000313" key="8">
    <source>
        <dbReference type="Proteomes" id="UP001160390"/>
    </source>
</evidence>
<keyword evidence="4" id="KW-0238">DNA-binding</keyword>
<comment type="caution">
    <text evidence="7">The sequence shown here is derived from an EMBL/GenBank/DDBJ whole genome shotgun (WGS) entry which is preliminary data.</text>
</comment>
<protein>
    <submittedName>
        <fullName evidence="7">Uncharacterized protein</fullName>
    </submittedName>
</protein>
<reference evidence="7" key="1">
    <citation type="submission" date="2023-01" db="EMBL/GenBank/DDBJ databases">
        <authorList>
            <person name="Piombo E."/>
        </authorList>
    </citation>
    <scope>NUCLEOTIDE SEQUENCE</scope>
</reference>
<keyword evidence="1" id="KW-0479">Metal-binding</keyword>
<dbReference type="EMBL" id="CABFNP030000751">
    <property type="protein sequence ID" value="CAI6083306.1"/>
    <property type="molecule type" value="Genomic_DNA"/>
</dbReference>
<proteinExistence type="predicted"/>
<keyword evidence="6" id="KW-0539">Nucleus</keyword>
<evidence type="ECO:0000256" key="1">
    <source>
        <dbReference type="ARBA" id="ARBA00022723"/>
    </source>
</evidence>
<gene>
    <name evidence="7" type="ORF">CCHLO57077_00012462</name>
</gene>
<keyword evidence="2" id="KW-0862">Zinc</keyword>
<dbReference type="InterPro" id="IPR052360">
    <property type="entry name" value="Transcr_Regulatory_Proteins"/>
</dbReference>